<dbReference type="PANTHER" id="PTHR33110:SF125">
    <property type="entry name" value="OS05G0570350 PROTEIN"/>
    <property type="match status" value="1"/>
</dbReference>
<feature type="region of interest" description="Disordered" evidence="1">
    <location>
        <begin position="710"/>
        <end position="729"/>
    </location>
</feature>
<proteinExistence type="predicted"/>
<feature type="domain" description="F-box" evidence="2">
    <location>
        <begin position="510"/>
        <end position="554"/>
    </location>
</feature>
<sequence length="783" mass="86130">MAAPQPRSWAGLATAHLHEILARVPCPADRHRARLACRAWRAAAGDLPPPPPPRALPWLLLPTPYPAGSTRVACVLSGCRVHHYLAITPRARCFGSHDGAWLFLHLREPRGHQLLNVPAGDIHVLPTVLRDPFVYPRGRNMVFLVAALSAPPEDPLCVLAGIVASWADGDDDDPHPDAAAAAPPRQRRLVLWIMERQEALDIGSGSMAEDVVYHDDAFLFLTKNDNLRVATPVQYHDGDLDVHREVRLFRHPGGRGYEQLVRARYLVVSRGELLMVARIKPRPQEPWTSAYKVFLGTKRQVPDADPDRPMALYTHAWSELDTLGGRMLFVGRGCSRSYEVDQYPGFKEGIYFLDDGEFYDEAVIFADGGERQFRCSDNGRWSQGHVQRCFPRPDPSDHCFTASYFERNYYEFVGGLTQAQITAARQTLPQPNRARLLPPATRQLALLSKKKETAGFSSAAFQKGIQIPSQRSALPVRIPCSSSNEQALRLAPTPPRDAMDAPPRKSLQDLHMDTQRLILSRITWSVDRGRVSLVCRAWRDMVRSHRHTVVGRRLPLPRPLPRLLLRAPIPAVGSARAVCVLSGCRAHHYLAIVPPDARCFGSHDGAWLLLDSRGHVHRPAAVNARTSAVRNRPRELLRRADPHVYRMVIHAAALSSSPDDADCVGAAIARAWRNAAPGAAAASRSGAGTGRGAGISCRPAKTTSPWLWRTSSTSTTVERSPSSPRENTSACACRCGFQTTRCRQGGGRSASVPVGASTTSSSALATRHLRRGAARGRQVHASS</sequence>
<feature type="region of interest" description="Disordered" evidence="1">
    <location>
        <begin position="742"/>
        <end position="783"/>
    </location>
</feature>
<dbReference type="EMBL" id="CM029052">
    <property type="protein sequence ID" value="KAG2556774.1"/>
    <property type="molecule type" value="Genomic_DNA"/>
</dbReference>
<feature type="compositionally biased region" description="Basic residues" evidence="1">
    <location>
        <begin position="767"/>
        <end position="783"/>
    </location>
</feature>
<feature type="compositionally biased region" description="Low complexity" evidence="1">
    <location>
        <begin position="756"/>
        <end position="766"/>
    </location>
</feature>
<evidence type="ECO:0000313" key="4">
    <source>
        <dbReference type="Proteomes" id="UP000823388"/>
    </source>
</evidence>
<dbReference type="Proteomes" id="UP000823388">
    <property type="component" value="Chromosome 8N"/>
</dbReference>
<keyword evidence="4" id="KW-1185">Reference proteome</keyword>
<accession>A0A8T0PE86</accession>
<dbReference type="SMART" id="SM00256">
    <property type="entry name" value="FBOX"/>
    <property type="match status" value="2"/>
</dbReference>
<dbReference type="AlphaFoldDB" id="A0A8T0PE86"/>
<evidence type="ECO:0000256" key="1">
    <source>
        <dbReference type="SAM" id="MobiDB-lite"/>
    </source>
</evidence>
<dbReference type="InterPro" id="IPR005174">
    <property type="entry name" value="KIB1-4_b-propeller"/>
</dbReference>
<reference evidence="3" key="1">
    <citation type="submission" date="2020-05" db="EMBL/GenBank/DDBJ databases">
        <title>WGS assembly of Panicum virgatum.</title>
        <authorList>
            <person name="Lovell J.T."/>
            <person name="Jenkins J."/>
            <person name="Shu S."/>
            <person name="Juenger T.E."/>
            <person name="Schmutz J."/>
        </authorList>
    </citation>
    <scope>NUCLEOTIDE SEQUENCE</scope>
    <source>
        <strain evidence="3">AP13</strain>
    </source>
</reference>
<dbReference type="PANTHER" id="PTHR33110">
    <property type="entry name" value="F-BOX/KELCH-REPEAT PROTEIN-RELATED"/>
    <property type="match status" value="1"/>
</dbReference>
<evidence type="ECO:0000259" key="2">
    <source>
        <dbReference type="SMART" id="SM00256"/>
    </source>
</evidence>
<organism evidence="3 4">
    <name type="scientific">Panicum virgatum</name>
    <name type="common">Blackwell switchgrass</name>
    <dbReference type="NCBI Taxonomy" id="38727"/>
    <lineage>
        <taxon>Eukaryota</taxon>
        <taxon>Viridiplantae</taxon>
        <taxon>Streptophyta</taxon>
        <taxon>Embryophyta</taxon>
        <taxon>Tracheophyta</taxon>
        <taxon>Spermatophyta</taxon>
        <taxon>Magnoliopsida</taxon>
        <taxon>Liliopsida</taxon>
        <taxon>Poales</taxon>
        <taxon>Poaceae</taxon>
        <taxon>PACMAD clade</taxon>
        <taxon>Panicoideae</taxon>
        <taxon>Panicodae</taxon>
        <taxon>Paniceae</taxon>
        <taxon>Panicinae</taxon>
        <taxon>Panicum</taxon>
        <taxon>Panicum sect. Hiantes</taxon>
    </lineage>
</organism>
<name>A0A8T0PE86_PANVG</name>
<gene>
    <name evidence="3" type="ORF">PVAP13_8NG150801</name>
</gene>
<feature type="domain" description="F-box" evidence="2">
    <location>
        <begin position="12"/>
        <end position="54"/>
    </location>
</feature>
<dbReference type="InterPro" id="IPR001810">
    <property type="entry name" value="F-box_dom"/>
</dbReference>
<evidence type="ECO:0000313" key="3">
    <source>
        <dbReference type="EMBL" id="KAG2556774.1"/>
    </source>
</evidence>
<comment type="caution">
    <text evidence="3">The sequence shown here is derived from an EMBL/GenBank/DDBJ whole genome shotgun (WGS) entry which is preliminary data.</text>
</comment>
<dbReference type="Pfam" id="PF03478">
    <property type="entry name" value="Beta-prop_KIB1-4"/>
    <property type="match status" value="1"/>
</dbReference>
<feature type="compositionally biased region" description="Low complexity" evidence="1">
    <location>
        <begin position="710"/>
        <end position="725"/>
    </location>
</feature>
<protein>
    <recommendedName>
        <fullName evidence="2">F-box domain-containing protein</fullName>
    </recommendedName>
</protein>